<organism evidence="10 11">
    <name type="scientific">Friedmanniomyces simplex</name>
    <dbReference type="NCBI Taxonomy" id="329884"/>
    <lineage>
        <taxon>Eukaryota</taxon>
        <taxon>Fungi</taxon>
        <taxon>Dikarya</taxon>
        <taxon>Ascomycota</taxon>
        <taxon>Pezizomycotina</taxon>
        <taxon>Dothideomycetes</taxon>
        <taxon>Dothideomycetidae</taxon>
        <taxon>Mycosphaerellales</taxon>
        <taxon>Teratosphaeriaceae</taxon>
        <taxon>Friedmanniomyces</taxon>
    </lineage>
</organism>
<evidence type="ECO:0000256" key="2">
    <source>
        <dbReference type="ARBA" id="ARBA00008444"/>
    </source>
</evidence>
<accession>A0A4U0XZR8</accession>
<protein>
    <recommendedName>
        <fullName evidence="3 9">Mitochondrial import inner membrane translocase subunit TIM22</fullName>
    </recommendedName>
</protein>
<dbReference type="GO" id="GO:0045039">
    <property type="term" value="P:protein insertion into mitochondrial inner membrane"/>
    <property type="evidence" value="ECO:0007669"/>
    <property type="project" value="UniProtKB-UniRule"/>
</dbReference>
<comment type="caution">
    <text evidence="10">The sequence shown here is derived from an EMBL/GenBank/DDBJ whole genome shotgun (WGS) entry which is preliminary data.</text>
</comment>
<evidence type="ECO:0000313" key="11">
    <source>
        <dbReference type="Proteomes" id="UP000309340"/>
    </source>
</evidence>
<evidence type="ECO:0000256" key="9">
    <source>
        <dbReference type="RuleBase" id="RU367038"/>
    </source>
</evidence>
<evidence type="ECO:0000256" key="7">
    <source>
        <dbReference type="ARBA" id="ARBA00023128"/>
    </source>
</evidence>
<keyword evidence="9" id="KW-0653">Protein transport</keyword>
<gene>
    <name evidence="10" type="ORF">B0A55_00408</name>
</gene>
<comment type="subcellular location">
    <subcellularLocation>
        <location evidence="1 9">Mitochondrion inner membrane</location>
        <topology evidence="1 9">Multi-pass membrane protein</topology>
    </subcellularLocation>
</comment>
<dbReference type="OrthoDB" id="75343at2759"/>
<keyword evidence="11" id="KW-1185">Reference proteome</keyword>
<dbReference type="GO" id="GO:0042721">
    <property type="term" value="C:TIM22 mitochondrial import inner membrane insertion complex"/>
    <property type="evidence" value="ECO:0007669"/>
    <property type="project" value="UniProtKB-UniRule"/>
</dbReference>
<keyword evidence="7 9" id="KW-0496">Mitochondrion</keyword>
<dbReference type="STRING" id="329884.A0A4U0XZR8"/>
<proteinExistence type="inferred from homology"/>
<sequence length="188" mass="19164">MAFPGMGGMGMGGYPSAGAGVDPQQAQEQQMIKYMQAAMEACPTKTVMAGTMGFGLGGLFGVFMSSMRYDTPMSAGMPGGVGTISDLPVREQLKRGFKDMGRSAWGSAKNFGYIGAVFSGTECAIEGLRAKNDLANGVAAGCLTGGWLAKGGGPQAVAVGCAGFAAFSAAIDAYMRMPQDDKAADPII</sequence>
<evidence type="ECO:0000256" key="5">
    <source>
        <dbReference type="ARBA" id="ARBA00022792"/>
    </source>
</evidence>
<dbReference type="PANTHER" id="PTHR14110">
    <property type="entry name" value="MITOCHONDRIAL IMPORT INNER MEMBRANE TRANSLOCASE SUBUNIT TIM22"/>
    <property type="match status" value="1"/>
</dbReference>
<keyword evidence="6" id="KW-1133">Transmembrane helix</keyword>
<dbReference type="GO" id="GO:0030943">
    <property type="term" value="F:mitochondrion targeting sequence binding"/>
    <property type="evidence" value="ECO:0007669"/>
    <property type="project" value="TreeGrafter"/>
</dbReference>
<dbReference type="AlphaFoldDB" id="A0A4U0XZR8"/>
<dbReference type="Pfam" id="PF02466">
    <property type="entry name" value="Tim17"/>
    <property type="match status" value="1"/>
</dbReference>
<evidence type="ECO:0000256" key="1">
    <source>
        <dbReference type="ARBA" id="ARBA00004448"/>
    </source>
</evidence>
<reference evidence="10 11" key="1">
    <citation type="submission" date="2017-03" db="EMBL/GenBank/DDBJ databases">
        <title>Genomes of endolithic fungi from Antarctica.</title>
        <authorList>
            <person name="Coleine C."/>
            <person name="Masonjones S."/>
            <person name="Stajich J.E."/>
        </authorList>
    </citation>
    <scope>NUCLEOTIDE SEQUENCE [LARGE SCALE GENOMIC DNA]</scope>
    <source>
        <strain evidence="10 11">CCFEE 5184</strain>
    </source>
</reference>
<dbReference type="GO" id="GO:0008320">
    <property type="term" value="F:protein transmembrane transporter activity"/>
    <property type="evidence" value="ECO:0007669"/>
    <property type="project" value="UniProtKB-UniRule"/>
</dbReference>
<dbReference type="PANTHER" id="PTHR14110:SF0">
    <property type="entry name" value="MITOCHONDRIAL IMPORT INNER MEMBRANE TRANSLOCASE SUBUNIT TIM22"/>
    <property type="match status" value="1"/>
</dbReference>
<evidence type="ECO:0000256" key="4">
    <source>
        <dbReference type="ARBA" id="ARBA00022692"/>
    </source>
</evidence>
<keyword evidence="9" id="KW-0813">Transport</keyword>
<comment type="similarity">
    <text evidence="2 9">Belongs to the Tim17/Tim22/Tim23 family.</text>
</comment>
<keyword evidence="9" id="KW-0811">Translocation</keyword>
<evidence type="ECO:0000256" key="3">
    <source>
        <dbReference type="ARBA" id="ARBA00020722"/>
    </source>
</evidence>
<evidence type="ECO:0000313" key="10">
    <source>
        <dbReference type="EMBL" id="TKA83592.1"/>
    </source>
</evidence>
<keyword evidence="4" id="KW-0812">Transmembrane</keyword>
<dbReference type="Proteomes" id="UP000309340">
    <property type="component" value="Unassembled WGS sequence"/>
</dbReference>
<dbReference type="EMBL" id="NAJQ01000006">
    <property type="protein sequence ID" value="TKA83592.1"/>
    <property type="molecule type" value="Genomic_DNA"/>
</dbReference>
<name>A0A4U0XZR8_9PEZI</name>
<keyword evidence="5 9" id="KW-0999">Mitochondrion inner membrane</keyword>
<evidence type="ECO:0000256" key="6">
    <source>
        <dbReference type="ARBA" id="ARBA00022989"/>
    </source>
</evidence>
<comment type="function">
    <text evidence="9">Essential core component of the TIM22 complex, a complex that mediates the import and insertion of multi-pass transmembrane proteins into the mitochondrial inner membrane. In the TIM22 complex, it constitutes the voltage-activated and signal-gated channel. Forms a twin-pore translocase that uses the membrane potential as external driving force in 2 voltage-dependent steps.</text>
</comment>
<evidence type="ECO:0000256" key="8">
    <source>
        <dbReference type="ARBA" id="ARBA00023136"/>
    </source>
</evidence>
<keyword evidence="8" id="KW-0472">Membrane</keyword>
<dbReference type="InterPro" id="IPR039175">
    <property type="entry name" value="TIM22"/>
</dbReference>
<comment type="subunit">
    <text evidence="9">Component of the TIM22 complex.</text>
</comment>